<sequence>MVFTPPGSFVIRSREFGNGQEYDLESDSNIMPDHYVKRLWRTRSLPGPEGRTVQFINKDSVDRAILYTVTERGSALLVRNGSATKGAEEVARVLWESGRNVDKSRMSIGTKSGMFKEMLKKGGSFASATPSRIFIGPDGLEYKWKVVLEGSNPVFPDSSFRVLYGKDSKHPIATTARFVQRDGEYNDETYPIYIAERGLWMESWIVATTAILEGWDKLRS</sequence>
<proteinExistence type="predicted"/>
<dbReference type="Proteomes" id="UP000219338">
    <property type="component" value="Unassembled WGS sequence"/>
</dbReference>
<protein>
    <recommendedName>
        <fullName evidence="1">DUF6593 domain-containing protein</fullName>
    </recommendedName>
</protein>
<reference evidence="3" key="1">
    <citation type="journal article" date="2017" name="Nat. Ecol. Evol.">
        <title>Genome expansion and lineage-specific genetic innovations in the forest pathogenic fungi Armillaria.</title>
        <authorList>
            <person name="Sipos G."/>
            <person name="Prasanna A.N."/>
            <person name="Walter M.C."/>
            <person name="O'Connor E."/>
            <person name="Balint B."/>
            <person name="Krizsan K."/>
            <person name="Kiss B."/>
            <person name="Hess J."/>
            <person name="Varga T."/>
            <person name="Slot J."/>
            <person name="Riley R."/>
            <person name="Boka B."/>
            <person name="Rigling D."/>
            <person name="Barry K."/>
            <person name="Lee J."/>
            <person name="Mihaltcheva S."/>
            <person name="LaButti K."/>
            <person name="Lipzen A."/>
            <person name="Waldron R."/>
            <person name="Moloney N.M."/>
            <person name="Sperisen C."/>
            <person name="Kredics L."/>
            <person name="Vagvoelgyi C."/>
            <person name="Patrignani A."/>
            <person name="Fitzpatrick D."/>
            <person name="Nagy I."/>
            <person name="Doyle S."/>
            <person name="Anderson J.B."/>
            <person name="Grigoriev I.V."/>
            <person name="Gueldener U."/>
            <person name="Muensterkoetter M."/>
            <person name="Nagy L.G."/>
        </authorList>
    </citation>
    <scope>NUCLEOTIDE SEQUENCE [LARGE SCALE GENOMIC DNA]</scope>
    <source>
        <strain evidence="3">C18/9</strain>
    </source>
</reference>
<dbReference type="InterPro" id="IPR046528">
    <property type="entry name" value="DUF6593"/>
</dbReference>
<evidence type="ECO:0000259" key="1">
    <source>
        <dbReference type="Pfam" id="PF20236"/>
    </source>
</evidence>
<organism evidence="2 3">
    <name type="scientific">Armillaria ostoyae</name>
    <name type="common">Armillaria root rot fungus</name>
    <dbReference type="NCBI Taxonomy" id="47428"/>
    <lineage>
        <taxon>Eukaryota</taxon>
        <taxon>Fungi</taxon>
        <taxon>Dikarya</taxon>
        <taxon>Basidiomycota</taxon>
        <taxon>Agaricomycotina</taxon>
        <taxon>Agaricomycetes</taxon>
        <taxon>Agaricomycetidae</taxon>
        <taxon>Agaricales</taxon>
        <taxon>Marasmiineae</taxon>
        <taxon>Physalacriaceae</taxon>
        <taxon>Armillaria</taxon>
    </lineage>
</organism>
<dbReference type="Pfam" id="PF20236">
    <property type="entry name" value="DUF6593"/>
    <property type="match status" value="1"/>
</dbReference>
<feature type="domain" description="DUF6593" evidence="1">
    <location>
        <begin position="58"/>
        <end position="213"/>
    </location>
</feature>
<keyword evidence="3" id="KW-1185">Reference proteome</keyword>
<accession>A0A284S9U0</accession>
<evidence type="ECO:0000313" key="2">
    <source>
        <dbReference type="EMBL" id="SJL17774.1"/>
    </source>
</evidence>
<name>A0A284S9U0_ARMOS</name>
<evidence type="ECO:0000313" key="3">
    <source>
        <dbReference type="Proteomes" id="UP000219338"/>
    </source>
</evidence>
<dbReference type="OrthoDB" id="3360976at2759"/>
<dbReference type="OMA" id="WMESWIV"/>
<gene>
    <name evidence="2" type="ORF">ARMOST_21336</name>
</gene>
<dbReference type="AlphaFoldDB" id="A0A284S9U0"/>
<dbReference type="EMBL" id="FUEG01000048">
    <property type="protein sequence ID" value="SJL17774.1"/>
    <property type="molecule type" value="Genomic_DNA"/>
</dbReference>